<evidence type="ECO:0000256" key="8">
    <source>
        <dbReference type="ARBA" id="ARBA00022573"/>
    </source>
</evidence>
<evidence type="ECO:0000256" key="17">
    <source>
        <dbReference type="ARBA" id="ARBA00048623"/>
    </source>
</evidence>
<evidence type="ECO:0000256" key="7">
    <source>
        <dbReference type="ARBA" id="ARBA00022475"/>
    </source>
</evidence>
<comment type="catalytic activity">
    <reaction evidence="17">
        <text>alpha-ribazole + adenosylcob(III)inamide-GDP = adenosylcob(III)alamin + GMP + H(+)</text>
        <dbReference type="Rhea" id="RHEA:16049"/>
        <dbReference type="ChEBI" id="CHEBI:10329"/>
        <dbReference type="ChEBI" id="CHEBI:15378"/>
        <dbReference type="ChEBI" id="CHEBI:18408"/>
        <dbReference type="ChEBI" id="CHEBI:58115"/>
        <dbReference type="ChEBI" id="CHEBI:60487"/>
        <dbReference type="EC" id="2.7.8.26"/>
    </reaction>
</comment>
<evidence type="ECO:0000256" key="16">
    <source>
        <dbReference type="ARBA" id="ARBA00032853"/>
    </source>
</evidence>
<keyword evidence="7" id="KW-1003">Cell membrane</keyword>
<comment type="cofactor">
    <cofactor evidence="1">
        <name>Mg(2+)</name>
        <dbReference type="ChEBI" id="CHEBI:18420"/>
    </cofactor>
</comment>
<reference evidence="20" key="1">
    <citation type="submission" date="2016-10" db="EMBL/GenBank/DDBJ databases">
        <authorList>
            <person name="de Groot N.N."/>
        </authorList>
    </citation>
    <scope>NUCLEOTIDE SEQUENCE</scope>
</reference>
<evidence type="ECO:0000256" key="2">
    <source>
        <dbReference type="ARBA" id="ARBA00004651"/>
    </source>
</evidence>
<feature type="transmembrane region" description="Helical" evidence="19">
    <location>
        <begin position="174"/>
        <end position="191"/>
    </location>
</feature>
<dbReference type="InterPro" id="IPR003805">
    <property type="entry name" value="CobS"/>
</dbReference>
<dbReference type="GO" id="GO:0051073">
    <property type="term" value="F:adenosylcobinamide-GDP ribazoletransferase activity"/>
    <property type="evidence" value="ECO:0007669"/>
    <property type="project" value="UniProtKB-EC"/>
</dbReference>
<dbReference type="PANTHER" id="PTHR34148">
    <property type="entry name" value="ADENOSYLCOBINAMIDE-GDP RIBAZOLETRANSFERASE"/>
    <property type="match status" value="1"/>
</dbReference>
<dbReference type="GO" id="GO:0009236">
    <property type="term" value="P:cobalamin biosynthetic process"/>
    <property type="evidence" value="ECO:0007669"/>
    <property type="project" value="UniProtKB-UniPathway"/>
</dbReference>
<feature type="transmembrane region" description="Helical" evidence="19">
    <location>
        <begin position="227"/>
        <end position="247"/>
    </location>
</feature>
<keyword evidence="8" id="KW-0169">Cobalamin biosynthesis</keyword>
<evidence type="ECO:0000256" key="9">
    <source>
        <dbReference type="ARBA" id="ARBA00022679"/>
    </source>
</evidence>
<evidence type="ECO:0000256" key="18">
    <source>
        <dbReference type="ARBA" id="ARBA00049504"/>
    </source>
</evidence>
<comment type="similarity">
    <text evidence="4">Belongs to the CobS family.</text>
</comment>
<keyword evidence="9" id="KW-0808">Transferase</keyword>
<comment type="function">
    <text evidence="14">Joins adenosylcobinamide-GDP and alpha-ribazole to generate adenosylcobalamin (Ado-cobalamin). Also synthesizes adenosylcobalamin 5'-phosphate from adenosylcobinamide-GDP and alpha-ribazole 5'-phosphate.</text>
</comment>
<dbReference type="Pfam" id="PF02654">
    <property type="entry name" value="CobS"/>
    <property type="match status" value="1"/>
</dbReference>
<evidence type="ECO:0000256" key="10">
    <source>
        <dbReference type="ARBA" id="ARBA00022692"/>
    </source>
</evidence>
<name>A0A1W1CPH2_9ZZZZ</name>
<evidence type="ECO:0000256" key="1">
    <source>
        <dbReference type="ARBA" id="ARBA00001946"/>
    </source>
</evidence>
<feature type="transmembrane region" description="Helical" evidence="19">
    <location>
        <begin position="197"/>
        <end position="215"/>
    </location>
</feature>
<dbReference type="AlphaFoldDB" id="A0A1W1CPH2"/>
<dbReference type="PANTHER" id="PTHR34148:SF1">
    <property type="entry name" value="ADENOSYLCOBINAMIDE-GDP RIBAZOLETRANSFERASE"/>
    <property type="match status" value="1"/>
</dbReference>
<feature type="transmembrane region" description="Helical" evidence="19">
    <location>
        <begin position="65"/>
        <end position="82"/>
    </location>
</feature>
<evidence type="ECO:0000256" key="19">
    <source>
        <dbReference type="SAM" id="Phobius"/>
    </source>
</evidence>
<organism evidence="20">
    <name type="scientific">hydrothermal vent metagenome</name>
    <dbReference type="NCBI Taxonomy" id="652676"/>
    <lineage>
        <taxon>unclassified sequences</taxon>
        <taxon>metagenomes</taxon>
        <taxon>ecological metagenomes</taxon>
    </lineage>
</organism>
<dbReference type="HAMAP" id="MF_00719">
    <property type="entry name" value="CobS"/>
    <property type="match status" value="1"/>
</dbReference>
<dbReference type="EMBL" id="FPHM01000112">
    <property type="protein sequence ID" value="SFV67790.1"/>
    <property type="molecule type" value="Genomic_DNA"/>
</dbReference>
<evidence type="ECO:0000256" key="3">
    <source>
        <dbReference type="ARBA" id="ARBA00004663"/>
    </source>
</evidence>
<evidence type="ECO:0000256" key="4">
    <source>
        <dbReference type="ARBA" id="ARBA00010561"/>
    </source>
</evidence>
<gene>
    <name evidence="20" type="ORF">MNB_SV-13-1567</name>
</gene>
<keyword evidence="10 19" id="KW-0812">Transmembrane</keyword>
<protein>
    <recommendedName>
        <fullName evidence="6">Adenosylcobinamide-GDP ribazoletransferase</fullName>
        <ecNumber evidence="5">2.7.8.26</ecNumber>
    </recommendedName>
    <alternativeName>
        <fullName evidence="16">Cobalamin synthase</fullName>
    </alternativeName>
    <alternativeName>
        <fullName evidence="15">Cobalamin-5'-phosphate synthase</fullName>
    </alternativeName>
</protein>
<feature type="transmembrane region" description="Helical" evidence="19">
    <location>
        <begin position="6"/>
        <end position="23"/>
    </location>
</feature>
<dbReference type="UniPathway" id="UPA00148">
    <property type="reaction ID" value="UER00238"/>
</dbReference>
<proteinExistence type="inferred from homology"/>
<keyword evidence="12 19" id="KW-1133">Transmembrane helix</keyword>
<accession>A0A1W1CPH2</accession>
<evidence type="ECO:0000256" key="15">
    <source>
        <dbReference type="ARBA" id="ARBA00032605"/>
    </source>
</evidence>
<comment type="catalytic activity">
    <reaction evidence="18">
        <text>alpha-ribazole 5'-phosphate + adenosylcob(III)inamide-GDP = adenosylcob(III)alamin 5'-phosphate + GMP + H(+)</text>
        <dbReference type="Rhea" id="RHEA:23560"/>
        <dbReference type="ChEBI" id="CHEBI:15378"/>
        <dbReference type="ChEBI" id="CHEBI:57918"/>
        <dbReference type="ChEBI" id="CHEBI:58115"/>
        <dbReference type="ChEBI" id="CHEBI:60487"/>
        <dbReference type="ChEBI" id="CHEBI:60493"/>
        <dbReference type="EC" id="2.7.8.26"/>
    </reaction>
</comment>
<dbReference type="GO" id="GO:0005886">
    <property type="term" value="C:plasma membrane"/>
    <property type="evidence" value="ECO:0007669"/>
    <property type="project" value="UniProtKB-SubCell"/>
</dbReference>
<keyword evidence="11" id="KW-0460">Magnesium</keyword>
<evidence type="ECO:0000256" key="14">
    <source>
        <dbReference type="ARBA" id="ARBA00025228"/>
    </source>
</evidence>
<dbReference type="EC" id="2.7.8.26" evidence="5"/>
<evidence type="ECO:0000256" key="11">
    <source>
        <dbReference type="ARBA" id="ARBA00022842"/>
    </source>
</evidence>
<comment type="subcellular location">
    <subcellularLocation>
        <location evidence="2">Cell membrane</location>
        <topology evidence="2">Multi-pass membrane protein</topology>
    </subcellularLocation>
</comment>
<evidence type="ECO:0000256" key="6">
    <source>
        <dbReference type="ARBA" id="ARBA00015850"/>
    </source>
</evidence>
<evidence type="ECO:0000256" key="13">
    <source>
        <dbReference type="ARBA" id="ARBA00023136"/>
    </source>
</evidence>
<evidence type="ECO:0000313" key="20">
    <source>
        <dbReference type="EMBL" id="SFV67790.1"/>
    </source>
</evidence>
<feature type="transmembrane region" description="Helical" evidence="19">
    <location>
        <begin position="35"/>
        <end position="59"/>
    </location>
</feature>
<evidence type="ECO:0000256" key="12">
    <source>
        <dbReference type="ARBA" id="ARBA00022989"/>
    </source>
</evidence>
<sequence length="249" mass="28275">MIKDYYLGFKLSFSYFSILPMRFKESDRLDSPKVYGAMLFFFPLVGLVLGFMTIGIFLVLENLSWYGAILSALIYLMLYGFLHLEAVSDVFDALYASHAGKDAYAIIKEPTIGAMGMLYTLGFVVLKLSGIVYLLLHGLFVEFIAILIISRLSLLLLFYVHNFRSSFATTLKSALNKYILLLALSFYSLIAMNMSEYFFVLLLFGVIFAIMLSYWLKYKLGFINGDVMGTTLESVEIILFIIISYIISI</sequence>
<evidence type="ECO:0000256" key="5">
    <source>
        <dbReference type="ARBA" id="ARBA00013200"/>
    </source>
</evidence>
<comment type="pathway">
    <text evidence="3">Cofactor biosynthesis; adenosylcobalamin biosynthesis; adenosylcobalamin from cob(II)yrinate a,c-diamide: step 7/7.</text>
</comment>
<keyword evidence="13 19" id="KW-0472">Membrane</keyword>
<dbReference type="GO" id="GO:0008818">
    <property type="term" value="F:cobalamin 5'-phosphate synthase activity"/>
    <property type="evidence" value="ECO:0007669"/>
    <property type="project" value="InterPro"/>
</dbReference>